<sequence>MSAPPARCTVLPRLAAGEDGWIVHELEVRRSRFLTVLGRVADEAQARAMIAALRRRHHDARHVCSAFVLGPERSVARSSDDGEPAGTAGTPMLEALTARETAPGRTDLTDVCAVVVRWFGGVKLGAGGLVRAYSESVSAALDTTPLVTRSRRALLAVDAPHAQAGRWENELRAAGVAVLDAGYGAAGVRLRVGVPDSDTQRAAFAARLADITAGTGRAEPIGTEWIDHD</sequence>
<dbReference type="AlphaFoldDB" id="A0A7W9N000"/>
<keyword evidence="5" id="KW-1185">Reference proteome</keyword>
<dbReference type="SUPFAM" id="SSF54211">
    <property type="entry name" value="Ribosomal protein S5 domain 2-like"/>
    <property type="match status" value="1"/>
</dbReference>
<feature type="domain" description="Impact N-terminal" evidence="2">
    <location>
        <begin position="29"/>
        <end position="141"/>
    </location>
</feature>
<dbReference type="RefSeq" id="WP_184171089.1">
    <property type="nucleotide sequence ID" value="NZ_BAABAG010000008.1"/>
</dbReference>
<dbReference type="Proteomes" id="UP000567246">
    <property type="component" value="Unassembled WGS sequence"/>
</dbReference>
<accession>A0A7W9N000</accession>
<dbReference type="InterPro" id="IPR035647">
    <property type="entry name" value="EFG_III/V"/>
</dbReference>
<proteinExistence type="inferred from homology"/>
<gene>
    <name evidence="4" type="ORF">HDA33_000767</name>
</gene>
<name>A0A7W9N000_9MICC</name>
<feature type="domain" description="UPF0029" evidence="3">
    <location>
        <begin position="159"/>
        <end position="214"/>
    </location>
</feature>
<evidence type="ECO:0000259" key="3">
    <source>
        <dbReference type="Pfam" id="PF09186"/>
    </source>
</evidence>
<organism evidence="4 5">
    <name type="scientific">Micrococcus endophyticus</name>
    <dbReference type="NCBI Taxonomy" id="455343"/>
    <lineage>
        <taxon>Bacteria</taxon>
        <taxon>Bacillati</taxon>
        <taxon>Actinomycetota</taxon>
        <taxon>Actinomycetes</taxon>
        <taxon>Micrococcales</taxon>
        <taxon>Micrococcaceae</taxon>
        <taxon>Micrococcus</taxon>
    </lineage>
</organism>
<dbReference type="EMBL" id="JACHMW010000001">
    <property type="protein sequence ID" value="MBB5848203.1"/>
    <property type="molecule type" value="Genomic_DNA"/>
</dbReference>
<evidence type="ECO:0000256" key="1">
    <source>
        <dbReference type="ARBA" id="ARBA00007665"/>
    </source>
</evidence>
<comment type="caution">
    <text evidence="4">The sequence shown here is derived from an EMBL/GenBank/DDBJ whole genome shotgun (WGS) entry which is preliminary data.</text>
</comment>
<evidence type="ECO:0000259" key="2">
    <source>
        <dbReference type="Pfam" id="PF01205"/>
    </source>
</evidence>
<dbReference type="Pfam" id="PF01205">
    <property type="entry name" value="Impact_N"/>
    <property type="match status" value="1"/>
</dbReference>
<dbReference type="InterPro" id="IPR036956">
    <property type="entry name" value="Impact_N_sf"/>
</dbReference>
<dbReference type="Gene3D" id="3.30.230.30">
    <property type="entry name" value="Impact, N-terminal domain"/>
    <property type="match status" value="1"/>
</dbReference>
<protein>
    <submittedName>
        <fullName evidence="4">Putative YigZ family protein</fullName>
    </submittedName>
</protein>
<evidence type="ECO:0000313" key="4">
    <source>
        <dbReference type="EMBL" id="MBB5848203.1"/>
    </source>
</evidence>
<dbReference type="Gene3D" id="3.30.70.240">
    <property type="match status" value="1"/>
</dbReference>
<comment type="similarity">
    <text evidence="1">Belongs to the IMPACT family.</text>
</comment>
<dbReference type="PANTHER" id="PTHR16301:SF20">
    <property type="entry name" value="IMPACT FAMILY MEMBER YIGZ"/>
    <property type="match status" value="1"/>
</dbReference>
<dbReference type="InterPro" id="IPR001498">
    <property type="entry name" value="Impact_N"/>
</dbReference>
<dbReference type="InterPro" id="IPR020568">
    <property type="entry name" value="Ribosomal_Su5_D2-typ_SF"/>
</dbReference>
<dbReference type="SUPFAM" id="SSF54980">
    <property type="entry name" value="EF-G C-terminal domain-like"/>
    <property type="match status" value="1"/>
</dbReference>
<dbReference type="GO" id="GO:0006446">
    <property type="term" value="P:regulation of translational initiation"/>
    <property type="evidence" value="ECO:0007669"/>
    <property type="project" value="TreeGrafter"/>
</dbReference>
<dbReference type="GO" id="GO:0005737">
    <property type="term" value="C:cytoplasm"/>
    <property type="evidence" value="ECO:0007669"/>
    <property type="project" value="TreeGrafter"/>
</dbReference>
<dbReference type="InterPro" id="IPR023582">
    <property type="entry name" value="Impact"/>
</dbReference>
<dbReference type="InterPro" id="IPR015269">
    <property type="entry name" value="UPF0029_Impact_C"/>
</dbReference>
<evidence type="ECO:0000313" key="5">
    <source>
        <dbReference type="Proteomes" id="UP000567246"/>
    </source>
</evidence>
<reference evidence="4 5" key="1">
    <citation type="submission" date="2020-08" db="EMBL/GenBank/DDBJ databases">
        <title>Sequencing the genomes of 1000 actinobacteria strains.</title>
        <authorList>
            <person name="Klenk H.-P."/>
        </authorList>
    </citation>
    <scope>NUCLEOTIDE SEQUENCE [LARGE SCALE GENOMIC DNA]</scope>
    <source>
        <strain evidence="4 5">DSM 17945</strain>
    </source>
</reference>
<dbReference type="Pfam" id="PF09186">
    <property type="entry name" value="DUF1949"/>
    <property type="match status" value="1"/>
</dbReference>
<dbReference type="PANTHER" id="PTHR16301">
    <property type="entry name" value="IMPACT-RELATED"/>
    <property type="match status" value="1"/>
</dbReference>